<sequence>MVSGFGCSLRRGGWAAGGWWPERLHLVAGGGENPRWNLLYDISLQPNITDQWQWRLDPVVGYSARGAYQLLSTPESHGVEPTADLIWHKQVPLKVSVMAWRLLRNRLPTKDNLAKRNIIDLVHQVCVAGCGGLETDHHLFLSCPVFAPLGSSKVLEYWHLLS</sequence>
<dbReference type="GO" id="GO:0016853">
    <property type="term" value="F:isomerase activity"/>
    <property type="evidence" value="ECO:0007669"/>
    <property type="project" value="UniProtKB-KW"/>
</dbReference>
<dbReference type="PANTHER" id="PTHR36617:SF5">
    <property type="entry name" value="OS05G0421675 PROTEIN"/>
    <property type="match status" value="1"/>
</dbReference>
<dbReference type="Proteomes" id="UP000265520">
    <property type="component" value="Unassembled WGS sequence"/>
</dbReference>
<gene>
    <name evidence="2" type="ORF">A2U01_0008918</name>
</gene>
<evidence type="ECO:0000313" key="3">
    <source>
        <dbReference type="Proteomes" id="UP000265520"/>
    </source>
</evidence>
<reference evidence="2 3" key="1">
    <citation type="journal article" date="2018" name="Front. Plant Sci.">
        <title>Red Clover (Trifolium pratense) and Zigzag Clover (T. medium) - A Picture of Genomic Similarities and Differences.</title>
        <authorList>
            <person name="Dluhosova J."/>
            <person name="Istvanek J."/>
            <person name="Nedelnik J."/>
            <person name="Repkova J."/>
        </authorList>
    </citation>
    <scope>NUCLEOTIDE SEQUENCE [LARGE SCALE GENOMIC DNA]</scope>
    <source>
        <strain evidence="3">cv. 10/8</strain>
        <tissue evidence="2">Leaf</tissue>
    </source>
</reference>
<dbReference type="Pfam" id="PF13966">
    <property type="entry name" value="zf-RVT"/>
    <property type="match status" value="1"/>
</dbReference>
<protein>
    <submittedName>
        <fullName evidence="2">70 kDa peptidyl-prolyl isomerase</fullName>
    </submittedName>
</protein>
<organism evidence="2 3">
    <name type="scientific">Trifolium medium</name>
    <dbReference type="NCBI Taxonomy" id="97028"/>
    <lineage>
        <taxon>Eukaryota</taxon>
        <taxon>Viridiplantae</taxon>
        <taxon>Streptophyta</taxon>
        <taxon>Embryophyta</taxon>
        <taxon>Tracheophyta</taxon>
        <taxon>Spermatophyta</taxon>
        <taxon>Magnoliopsida</taxon>
        <taxon>eudicotyledons</taxon>
        <taxon>Gunneridae</taxon>
        <taxon>Pentapetalae</taxon>
        <taxon>rosids</taxon>
        <taxon>fabids</taxon>
        <taxon>Fabales</taxon>
        <taxon>Fabaceae</taxon>
        <taxon>Papilionoideae</taxon>
        <taxon>50 kb inversion clade</taxon>
        <taxon>NPAAA clade</taxon>
        <taxon>Hologalegina</taxon>
        <taxon>IRL clade</taxon>
        <taxon>Trifolieae</taxon>
        <taxon>Trifolium</taxon>
    </lineage>
</organism>
<dbReference type="AlphaFoldDB" id="A0A392MKM2"/>
<keyword evidence="3" id="KW-1185">Reference proteome</keyword>
<evidence type="ECO:0000313" key="2">
    <source>
        <dbReference type="EMBL" id="MCH88037.1"/>
    </source>
</evidence>
<dbReference type="PANTHER" id="PTHR36617">
    <property type="entry name" value="PROTEIN, PUTATIVE-RELATED"/>
    <property type="match status" value="1"/>
</dbReference>
<accession>A0A392MKM2</accession>
<feature type="domain" description="Reverse transcriptase zinc-binding" evidence="1">
    <location>
        <begin position="62"/>
        <end position="145"/>
    </location>
</feature>
<name>A0A392MKM2_9FABA</name>
<proteinExistence type="predicted"/>
<dbReference type="EMBL" id="LXQA010013380">
    <property type="protein sequence ID" value="MCH88037.1"/>
    <property type="molecule type" value="Genomic_DNA"/>
</dbReference>
<comment type="caution">
    <text evidence="2">The sequence shown here is derived from an EMBL/GenBank/DDBJ whole genome shotgun (WGS) entry which is preliminary data.</text>
</comment>
<keyword evidence="2" id="KW-0413">Isomerase</keyword>
<dbReference type="InterPro" id="IPR026960">
    <property type="entry name" value="RVT-Znf"/>
</dbReference>
<evidence type="ECO:0000259" key="1">
    <source>
        <dbReference type="Pfam" id="PF13966"/>
    </source>
</evidence>